<feature type="domain" description="ANTAR" evidence="3">
    <location>
        <begin position="11"/>
        <end position="72"/>
    </location>
</feature>
<name>A0A918IBB1_9ACTN</name>
<evidence type="ECO:0000313" key="5">
    <source>
        <dbReference type="Proteomes" id="UP000618795"/>
    </source>
</evidence>
<dbReference type="InterPro" id="IPR036388">
    <property type="entry name" value="WH-like_DNA-bd_sf"/>
</dbReference>
<evidence type="ECO:0000259" key="3">
    <source>
        <dbReference type="PROSITE" id="PS50921"/>
    </source>
</evidence>
<gene>
    <name evidence="4" type="ORF">GCM10010260_35910</name>
</gene>
<dbReference type="GO" id="GO:0003723">
    <property type="term" value="F:RNA binding"/>
    <property type="evidence" value="ECO:0007669"/>
    <property type="project" value="InterPro"/>
</dbReference>
<dbReference type="PIRSF" id="PIRSF010636">
    <property type="entry name" value="ANTAR_solo"/>
    <property type="match status" value="1"/>
</dbReference>
<feature type="coiled-coil region" evidence="1">
    <location>
        <begin position="4"/>
        <end position="31"/>
    </location>
</feature>
<organism evidence="4 5">
    <name type="scientific">Streptomyces filipinensis</name>
    <dbReference type="NCBI Taxonomy" id="66887"/>
    <lineage>
        <taxon>Bacteria</taxon>
        <taxon>Bacillati</taxon>
        <taxon>Actinomycetota</taxon>
        <taxon>Actinomycetes</taxon>
        <taxon>Kitasatosporales</taxon>
        <taxon>Streptomycetaceae</taxon>
        <taxon>Streptomyces</taxon>
    </lineage>
</organism>
<protein>
    <recommendedName>
        <fullName evidence="3">ANTAR domain-containing protein</fullName>
    </recommendedName>
</protein>
<dbReference type="SMART" id="SM01012">
    <property type="entry name" value="ANTAR"/>
    <property type="match status" value="1"/>
</dbReference>
<comment type="caution">
    <text evidence="4">The sequence shown here is derived from an EMBL/GenBank/DDBJ whole genome shotgun (WGS) entry which is preliminary data.</text>
</comment>
<dbReference type="SUPFAM" id="SSF52172">
    <property type="entry name" value="CheY-like"/>
    <property type="match status" value="1"/>
</dbReference>
<dbReference type="PROSITE" id="PS50921">
    <property type="entry name" value="ANTAR"/>
    <property type="match status" value="1"/>
</dbReference>
<dbReference type="Gene3D" id="1.10.10.10">
    <property type="entry name" value="Winged helix-like DNA-binding domain superfamily/Winged helix DNA-binding domain"/>
    <property type="match status" value="1"/>
</dbReference>
<accession>A0A918IBB1</accession>
<dbReference type="Pfam" id="PF03861">
    <property type="entry name" value="ANTAR"/>
    <property type="match status" value="1"/>
</dbReference>
<reference evidence="4" key="1">
    <citation type="journal article" date="2014" name="Int. J. Syst. Evol. Microbiol.">
        <title>Complete genome sequence of Corynebacterium casei LMG S-19264T (=DSM 44701T), isolated from a smear-ripened cheese.</title>
        <authorList>
            <consortium name="US DOE Joint Genome Institute (JGI-PGF)"/>
            <person name="Walter F."/>
            <person name="Albersmeier A."/>
            <person name="Kalinowski J."/>
            <person name="Ruckert C."/>
        </authorList>
    </citation>
    <scope>NUCLEOTIDE SEQUENCE</scope>
    <source>
        <strain evidence="4">JCM 4369</strain>
    </source>
</reference>
<keyword evidence="5" id="KW-1185">Reference proteome</keyword>
<dbReference type="AlphaFoldDB" id="A0A918IBB1"/>
<dbReference type="RefSeq" id="WP_191874494.1">
    <property type="nucleotide sequence ID" value="NZ_BMTD01000007.1"/>
</dbReference>
<keyword evidence="1" id="KW-0175">Coiled coil</keyword>
<dbReference type="InterPro" id="IPR011006">
    <property type="entry name" value="CheY-like_superfamily"/>
</dbReference>
<dbReference type="EMBL" id="BMTD01000007">
    <property type="protein sequence ID" value="GGU97020.1"/>
    <property type="molecule type" value="Genomic_DNA"/>
</dbReference>
<sequence>MIGRDEQTDQLAALQEEVAQLRRAVASHALVDQAIGVVITAAGLRPEQGWEVLKQVSQHTNVKLRDVARWVVLWPSSGRFPDDIRRALSAAVARARDAEHAAASAPESDGQAMSCGPVS</sequence>
<feature type="region of interest" description="Disordered" evidence="2">
    <location>
        <begin position="96"/>
        <end position="119"/>
    </location>
</feature>
<dbReference type="Proteomes" id="UP000618795">
    <property type="component" value="Unassembled WGS sequence"/>
</dbReference>
<proteinExistence type="predicted"/>
<reference evidence="4" key="2">
    <citation type="submission" date="2020-09" db="EMBL/GenBank/DDBJ databases">
        <authorList>
            <person name="Sun Q."/>
            <person name="Ohkuma M."/>
        </authorList>
    </citation>
    <scope>NUCLEOTIDE SEQUENCE</scope>
    <source>
        <strain evidence="4">JCM 4369</strain>
    </source>
</reference>
<dbReference type="InterPro" id="IPR005561">
    <property type="entry name" value="ANTAR"/>
</dbReference>
<evidence type="ECO:0000313" key="4">
    <source>
        <dbReference type="EMBL" id="GGU97020.1"/>
    </source>
</evidence>
<dbReference type="InterPro" id="IPR024189">
    <property type="entry name" value="ANTAR_transcrpt_antiterm_reg"/>
</dbReference>
<evidence type="ECO:0000256" key="1">
    <source>
        <dbReference type="SAM" id="Coils"/>
    </source>
</evidence>
<evidence type="ECO:0000256" key="2">
    <source>
        <dbReference type="SAM" id="MobiDB-lite"/>
    </source>
</evidence>